<dbReference type="EMBL" id="KZ613753">
    <property type="protein sequence ID" value="PMD64501.1"/>
    <property type="molecule type" value="Genomic_DNA"/>
</dbReference>
<accession>A0A2J6TN99</accession>
<dbReference type="GeneID" id="36587566"/>
<keyword evidence="2" id="KW-1185">Reference proteome</keyword>
<dbReference type="RefSeq" id="XP_024741405.1">
    <property type="nucleotide sequence ID" value="XM_024879489.1"/>
</dbReference>
<evidence type="ECO:0000313" key="1">
    <source>
        <dbReference type="EMBL" id="PMD64501.1"/>
    </source>
</evidence>
<sequence length="88" mass="9645">MHAMSLKARLGVKTTPEDLRRNSVADLSHQSSYLINLLRGNASAKLEPSVRHTMASFTKNVTEMYGGGGNVSTWGLPAESSWIRTRAQ</sequence>
<protein>
    <submittedName>
        <fullName evidence="1">Uncharacterized protein</fullName>
    </submittedName>
</protein>
<evidence type="ECO:0000313" key="2">
    <source>
        <dbReference type="Proteomes" id="UP000235371"/>
    </source>
</evidence>
<dbReference type="Proteomes" id="UP000235371">
    <property type="component" value="Unassembled WGS sequence"/>
</dbReference>
<proteinExistence type="predicted"/>
<organism evidence="1 2">
    <name type="scientific">Hyaloscypha bicolor E</name>
    <dbReference type="NCBI Taxonomy" id="1095630"/>
    <lineage>
        <taxon>Eukaryota</taxon>
        <taxon>Fungi</taxon>
        <taxon>Dikarya</taxon>
        <taxon>Ascomycota</taxon>
        <taxon>Pezizomycotina</taxon>
        <taxon>Leotiomycetes</taxon>
        <taxon>Helotiales</taxon>
        <taxon>Hyaloscyphaceae</taxon>
        <taxon>Hyaloscypha</taxon>
        <taxon>Hyaloscypha bicolor</taxon>
    </lineage>
</organism>
<gene>
    <name evidence="1" type="ORF">K444DRAFT_608986</name>
</gene>
<dbReference type="InParanoid" id="A0A2J6TN99"/>
<name>A0A2J6TN99_9HELO</name>
<dbReference type="AlphaFoldDB" id="A0A2J6TN99"/>
<reference evidence="1 2" key="1">
    <citation type="submission" date="2016-04" db="EMBL/GenBank/DDBJ databases">
        <title>A degradative enzymes factory behind the ericoid mycorrhizal symbiosis.</title>
        <authorList>
            <consortium name="DOE Joint Genome Institute"/>
            <person name="Martino E."/>
            <person name="Morin E."/>
            <person name="Grelet G."/>
            <person name="Kuo A."/>
            <person name="Kohler A."/>
            <person name="Daghino S."/>
            <person name="Barry K."/>
            <person name="Choi C."/>
            <person name="Cichocki N."/>
            <person name="Clum A."/>
            <person name="Copeland A."/>
            <person name="Hainaut M."/>
            <person name="Haridas S."/>
            <person name="Labutti K."/>
            <person name="Lindquist E."/>
            <person name="Lipzen A."/>
            <person name="Khouja H.-R."/>
            <person name="Murat C."/>
            <person name="Ohm R."/>
            <person name="Olson A."/>
            <person name="Spatafora J."/>
            <person name="Veneault-Fourrey C."/>
            <person name="Henrissat B."/>
            <person name="Grigoriev I."/>
            <person name="Martin F."/>
            <person name="Perotto S."/>
        </authorList>
    </citation>
    <scope>NUCLEOTIDE SEQUENCE [LARGE SCALE GENOMIC DNA]</scope>
    <source>
        <strain evidence="1 2">E</strain>
    </source>
</reference>